<comment type="function">
    <text evidence="6">Catalyzes the reduction of dTDP-6-deoxy-L-lyxo-4-hexulose to yield dTDP-L-rhamnose.</text>
</comment>
<dbReference type="EC" id="1.1.1.133" evidence="3 6"/>
<dbReference type="STRING" id="260084.SAMN02927928_2628"/>
<dbReference type="PANTHER" id="PTHR10491:SF4">
    <property type="entry name" value="METHIONINE ADENOSYLTRANSFERASE 2 SUBUNIT BETA"/>
    <property type="match status" value="1"/>
</dbReference>
<evidence type="ECO:0000259" key="8">
    <source>
        <dbReference type="Pfam" id="PF04321"/>
    </source>
</evidence>
<feature type="region of interest" description="Disordered" evidence="7">
    <location>
        <begin position="244"/>
        <end position="264"/>
    </location>
</feature>
<dbReference type="CDD" id="cd05254">
    <property type="entry name" value="dTDP_HR_like_SDR_e"/>
    <property type="match status" value="1"/>
</dbReference>
<keyword evidence="10" id="KW-1185">Reference proteome</keyword>
<dbReference type="EMBL" id="FMTS01000004">
    <property type="protein sequence ID" value="SCW67620.1"/>
    <property type="molecule type" value="Genomic_DNA"/>
</dbReference>
<dbReference type="Pfam" id="PF04321">
    <property type="entry name" value="RmlD_sub_bind"/>
    <property type="match status" value="1"/>
</dbReference>
<evidence type="ECO:0000256" key="2">
    <source>
        <dbReference type="ARBA" id="ARBA00010944"/>
    </source>
</evidence>
<comment type="cofactor">
    <cofactor evidence="6">
        <name>Mg(2+)</name>
        <dbReference type="ChEBI" id="CHEBI:18420"/>
    </cofactor>
    <text evidence="6">Binds 1 Mg(2+) ion per monomer.</text>
</comment>
<dbReference type="RefSeq" id="WP_090648722.1">
    <property type="nucleotide sequence ID" value="NZ_CBCRYE010000002.1"/>
</dbReference>
<evidence type="ECO:0000256" key="4">
    <source>
        <dbReference type="ARBA" id="ARBA00017099"/>
    </source>
</evidence>
<organism evidence="9 10">
    <name type="scientific">Asticcacaulis taihuensis</name>
    <dbReference type="NCBI Taxonomy" id="260084"/>
    <lineage>
        <taxon>Bacteria</taxon>
        <taxon>Pseudomonadati</taxon>
        <taxon>Pseudomonadota</taxon>
        <taxon>Alphaproteobacteria</taxon>
        <taxon>Caulobacterales</taxon>
        <taxon>Caulobacteraceae</taxon>
        <taxon>Asticcacaulis</taxon>
    </lineage>
</organism>
<dbReference type="Gene3D" id="3.90.25.10">
    <property type="entry name" value="UDP-galactose 4-epimerase, domain 1"/>
    <property type="match status" value="1"/>
</dbReference>
<evidence type="ECO:0000313" key="9">
    <source>
        <dbReference type="EMBL" id="SCW67620.1"/>
    </source>
</evidence>
<keyword evidence="6" id="KW-0521">NADP</keyword>
<dbReference type="UniPathway" id="UPA00124"/>
<proteinExistence type="inferred from homology"/>
<dbReference type="NCBIfam" id="TIGR01214">
    <property type="entry name" value="rmlD"/>
    <property type="match status" value="1"/>
</dbReference>
<accession>A0A1G4SEL5</accession>
<dbReference type="Proteomes" id="UP000199150">
    <property type="component" value="Unassembled WGS sequence"/>
</dbReference>
<dbReference type="GO" id="GO:0008831">
    <property type="term" value="F:dTDP-4-dehydrorhamnose reductase activity"/>
    <property type="evidence" value="ECO:0007669"/>
    <property type="project" value="UniProtKB-EC"/>
</dbReference>
<sequence length="299" mass="32615">MRILVTGKEGQVDTSLQVLGQKLGLEIIRIGLPEIDLSQPESLEPPVREARPDVIISSAAYTAVDKAETETELAQKINGDAPGVLARLAAELDIPILHLSTDYVFAGDKADAYTEADMPAPVSVYGKTKLSGETQIRAATDNHVILRTAWVYSPYGNNFVKTMLRLGETRDEVSVVADQHGCPTYALEIARALLAIAQQVVIDRDPTIRGTFHLTGQGETTWAEFATAIFKGAEKRGRKPVRVNPITTADYPTPAKRPANSRLNGDKLDDTFGLRLDPWPTSLDDCLDRLIGPKEEDPS</sequence>
<name>A0A1G4SEL5_9CAUL</name>
<dbReference type="InterPro" id="IPR029903">
    <property type="entry name" value="RmlD-like-bd"/>
</dbReference>
<evidence type="ECO:0000313" key="10">
    <source>
        <dbReference type="Proteomes" id="UP000199150"/>
    </source>
</evidence>
<dbReference type="InterPro" id="IPR036291">
    <property type="entry name" value="NAD(P)-bd_dom_sf"/>
</dbReference>
<comment type="similarity">
    <text evidence="2 6">Belongs to the dTDP-4-dehydrorhamnose reductase family.</text>
</comment>
<evidence type="ECO:0000256" key="3">
    <source>
        <dbReference type="ARBA" id="ARBA00012929"/>
    </source>
</evidence>
<dbReference type="PANTHER" id="PTHR10491">
    <property type="entry name" value="DTDP-4-DEHYDRORHAMNOSE REDUCTASE"/>
    <property type="match status" value="1"/>
</dbReference>
<reference evidence="10" key="1">
    <citation type="submission" date="2016-10" db="EMBL/GenBank/DDBJ databases">
        <authorList>
            <person name="Varghese N."/>
            <person name="Submissions S."/>
        </authorList>
    </citation>
    <scope>NUCLEOTIDE SEQUENCE [LARGE SCALE GENOMIC DNA]</scope>
    <source>
        <strain evidence="10">CGMCC 1.3431</strain>
    </source>
</reference>
<gene>
    <name evidence="9" type="ORF">SAMN02927928_2628</name>
</gene>
<dbReference type="SUPFAM" id="SSF51735">
    <property type="entry name" value="NAD(P)-binding Rossmann-fold domains"/>
    <property type="match status" value="1"/>
</dbReference>
<dbReference type="Gene3D" id="3.40.50.720">
    <property type="entry name" value="NAD(P)-binding Rossmann-like Domain"/>
    <property type="match status" value="1"/>
</dbReference>
<dbReference type="InterPro" id="IPR005913">
    <property type="entry name" value="dTDP_dehydrorham_reduct"/>
</dbReference>
<dbReference type="OrthoDB" id="9803892at2"/>
<comment type="pathway">
    <text evidence="1 6">Carbohydrate biosynthesis; dTDP-L-rhamnose biosynthesis.</text>
</comment>
<evidence type="ECO:0000256" key="5">
    <source>
        <dbReference type="ARBA" id="ARBA00048200"/>
    </source>
</evidence>
<evidence type="ECO:0000256" key="7">
    <source>
        <dbReference type="SAM" id="MobiDB-lite"/>
    </source>
</evidence>
<comment type="catalytic activity">
    <reaction evidence="5 6">
        <text>dTDP-beta-L-rhamnose + NADP(+) = dTDP-4-dehydro-beta-L-rhamnose + NADPH + H(+)</text>
        <dbReference type="Rhea" id="RHEA:21796"/>
        <dbReference type="ChEBI" id="CHEBI:15378"/>
        <dbReference type="ChEBI" id="CHEBI:57510"/>
        <dbReference type="ChEBI" id="CHEBI:57783"/>
        <dbReference type="ChEBI" id="CHEBI:58349"/>
        <dbReference type="ChEBI" id="CHEBI:62830"/>
        <dbReference type="EC" id="1.1.1.133"/>
    </reaction>
</comment>
<feature type="domain" description="RmlD-like substrate binding" evidence="8">
    <location>
        <begin position="1"/>
        <end position="290"/>
    </location>
</feature>
<protein>
    <recommendedName>
        <fullName evidence="4 6">dTDP-4-dehydrorhamnose reductase</fullName>
        <ecNumber evidence="3 6">1.1.1.133</ecNumber>
    </recommendedName>
</protein>
<evidence type="ECO:0000256" key="1">
    <source>
        <dbReference type="ARBA" id="ARBA00004781"/>
    </source>
</evidence>
<keyword evidence="6" id="KW-0560">Oxidoreductase</keyword>
<dbReference type="AlphaFoldDB" id="A0A1G4SEL5"/>
<dbReference type="GO" id="GO:0019305">
    <property type="term" value="P:dTDP-rhamnose biosynthetic process"/>
    <property type="evidence" value="ECO:0007669"/>
    <property type="project" value="UniProtKB-UniPathway"/>
</dbReference>
<evidence type="ECO:0000256" key="6">
    <source>
        <dbReference type="RuleBase" id="RU364082"/>
    </source>
</evidence>